<name>A0A1U7EZF8_NATPD</name>
<organism evidence="3 4">
    <name type="scientific">Natronomonas pharaonis (strain ATCC 35678 / DSM 2160 / CIP 103997 / JCM 8858 / NBRC 14720 / NCIMB 2260 / Gabara)</name>
    <name type="common">Halobacterium pharaonis</name>
    <dbReference type="NCBI Taxonomy" id="348780"/>
    <lineage>
        <taxon>Archaea</taxon>
        <taxon>Methanobacteriati</taxon>
        <taxon>Methanobacteriota</taxon>
        <taxon>Stenosarchaea group</taxon>
        <taxon>Halobacteria</taxon>
        <taxon>Halobacteriales</taxon>
        <taxon>Natronomonadaceae</taxon>
        <taxon>Natronomonas</taxon>
    </lineage>
</organism>
<dbReference type="EnsemblBacteria" id="CAI50688">
    <property type="protein sequence ID" value="CAI50688"/>
    <property type="gene ID" value="NP_5194A"/>
</dbReference>
<dbReference type="KEGG" id="nph:NP_5194A"/>
<sequence>MLEKNVGGLDRVARIGVGAILAVVGFSMLLAESLSILYGGVVLLVALVLLATAATQRCLLNKLLGADTTKLQSER</sequence>
<gene>
    <name evidence="3" type="ordered locus">NP_5194A</name>
</gene>
<feature type="transmembrane region" description="Helical" evidence="1">
    <location>
        <begin position="12"/>
        <end position="30"/>
    </location>
</feature>
<dbReference type="GeneID" id="3702288"/>
<dbReference type="Proteomes" id="UP000002698">
    <property type="component" value="Chromosome"/>
</dbReference>
<keyword evidence="1" id="KW-0472">Membrane</keyword>
<feature type="domain" description="Inner membrane protein YgaP-like transmembrane" evidence="2">
    <location>
        <begin position="3"/>
        <end position="70"/>
    </location>
</feature>
<dbReference type="AlphaFoldDB" id="A0A1U7EZF8"/>
<evidence type="ECO:0000313" key="3">
    <source>
        <dbReference type="EMBL" id="CAI50688.1"/>
    </source>
</evidence>
<dbReference type="Pfam" id="PF11127">
    <property type="entry name" value="YgaP-like_TM"/>
    <property type="match status" value="1"/>
</dbReference>
<proteinExistence type="predicted"/>
<feature type="transmembrane region" description="Helical" evidence="1">
    <location>
        <begin position="36"/>
        <end position="54"/>
    </location>
</feature>
<dbReference type="RefSeq" id="WP_011324298.1">
    <property type="nucleotide sequence ID" value="NC_007426.1"/>
</dbReference>
<evidence type="ECO:0000256" key="1">
    <source>
        <dbReference type="SAM" id="Phobius"/>
    </source>
</evidence>
<protein>
    <submittedName>
        <fullName evidence="3">DUF2892 family protein</fullName>
    </submittedName>
</protein>
<keyword evidence="1" id="KW-0812">Transmembrane</keyword>
<dbReference type="InterPro" id="IPR021309">
    <property type="entry name" value="YgaP-like_TM"/>
</dbReference>
<dbReference type="eggNOG" id="arCOG06386">
    <property type="taxonomic scope" value="Archaea"/>
</dbReference>
<reference evidence="3 4" key="1">
    <citation type="journal article" date="2005" name="Genome Res.">
        <title>Living with two extremes: conclusions from the genome sequence of Natronomonas pharaonis.</title>
        <authorList>
            <person name="Falb M."/>
            <person name="Pfeiffer F."/>
            <person name="Palm P."/>
            <person name="Rodewald K."/>
            <person name="Hickmann V."/>
            <person name="Tittor J."/>
            <person name="Oesterhelt D."/>
        </authorList>
    </citation>
    <scope>NUCLEOTIDE SEQUENCE [LARGE SCALE GENOMIC DNA]</scope>
    <source>
        <strain evidence="4">ATCC 35678 / DSM 2160 / CIP 103997 / JCM 8858 / NBRC 14720 / NCIMB 2260 / Gabara</strain>
    </source>
</reference>
<evidence type="ECO:0000259" key="2">
    <source>
        <dbReference type="Pfam" id="PF11127"/>
    </source>
</evidence>
<dbReference type="OrthoDB" id="100832at2157"/>
<dbReference type="EMBL" id="CR936257">
    <property type="protein sequence ID" value="CAI50688.1"/>
    <property type="molecule type" value="Genomic_DNA"/>
</dbReference>
<keyword evidence="4" id="KW-1185">Reference proteome</keyword>
<dbReference type="HOGENOM" id="CLU_176022_2_2_2"/>
<keyword evidence="1" id="KW-1133">Transmembrane helix</keyword>
<evidence type="ECO:0000313" key="4">
    <source>
        <dbReference type="Proteomes" id="UP000002698"/>
    </source>
</evidence>
<accession>A0A1U7EZF8</accession>